<sequence>MNQADAHEIAAAAAEEAVERTFVRMGLDTRDPREAQADMAYLRTQRKASERVGLALRVAVYTTAITGLLSMLWIGFKQAFSNGS</sequence>
<evidence type="ECO:0000256" key="1">
    <source>
        <dbReference type="SAM" id="Phobius"/>
    </source>
</evidence>
<keyword evidence="1" id="KW-0812">Transmembrane</keyword>
<dbReference type="Proteomes" id="UP000315252">
    <property type="component" value="Unassembled WGS sequence"/>
</dbReference>
<proteinExistence type="predicted"/>
<name>A0A545TU74_9PROT</name>
<evidence type="ECO:0000313" key="3">
    <source>
        <dbReference type="Proteomes" id="UP000315252"/>
    </source>
</evidence>
<feature type="transmembrane region" description="Helical" evidence="1">
    <location>
        <begin position="54"/>
        <end position="76"/>
    </location>
</feature>
<evidence type="ECO:0000313" key="2">
    <source>
        <dbReference type="EMBL" id="TQV80766.1"/>
    </source>
</evidence>
<accession>A0A545TU74</accession>
<gene>
    <name evidence="2" type="ORF">FKG95_11485</name>
</gene>
<reference evidence="2 3" key="1">
    <citation type="submission" date="2019-06" db="EMBL/GenBank/DDBJ databases">
        <title>Whole genome sequence for Rhodospirillaceae sp. R148.</title>
        <authorList>
            <person name="Wang G."/>
        </authorList>
    </citation>
    <scope>NUCLEOTIDE SEQUENCE [LARGE SCALE GENOMIC DNA]</scope>
    <source>
        <strain evidence="2 3">R148</strain>
    </source>
</reference>
<organism evidence="2 3">
    <name type="scientific">Denitrobaculum tricleocarpae</name>
    <dbReference type="NCBI Taxonomy" id="2591009"/>
    <lineage>
        <taxon>Bacteria</taxon>
        <taxon>Pseudomonadati</taxon>
        <taxon>Pseudomonadota</taxon>
        <taxon>Alphaproteobacteria</taxon>
        <taxon>Rhodospirillales</taxon>
        <taxon>Rhodospirillaceae</taxon>
        <taxon>Denitrobaculum</taxon>
    </lineage>
</organism>
<keyword evidence="1" id="KW-1133">Transmembrane helix</keyword>
<dbReference type="EMBL" id="VHSH01000003">
    <property type="protein sequence ID" value="TQV80766.1"/>
    <property type="molecule type" value="Genomic_DNA"/>
</dbReference>
<keyword evidence="3" id="KW-1185">Reference proteome</keyword>
<comment type="caution">
    <text evidence="2">The sequence shown here is derived from an EMBL/GenBank/DDBJ whole genome shotgun (WGS) entry which is preliminary data.</text>
</comment>
<keyword evidence="1" id="KW-0472">Membrane</keyword>
<dbReference type="RefSeq" id="WP_142896480.1">
    <property type="nucleotide sequence ID" value="NZ_ML660054.1"/>
</dbReference>
<protein>
    <submittedName>
        <fullName evidence="2">Uncharacterized protein</fullName>
    </submittedName>
</protein>
<dbReference type="AlphaFoldDB" id="A0A545TU74"/>